<evidence type="ECO:0000313" key="1">
    <source>
        <dbReference type="EMBL" id="AEK12212.1"/>
    </source>
</evidence>
<organism evidence="1">
    <name type="scientific">Haemophilus influenzae</name>
    <dbReference type="NCBI Taxonomy" id="727"/>
    <lineage>
        <taxon>Bacteria</taxon>
        <taxon>Pseudomonadati</taxon>
        <taxon>Pseudomonadota</taxon>
        <taxon>Gammaproteobacteria</taxon>
        <taxon>Pasteurellales</taxon>
        <taxon>Pasteurellaceae</taxon>
        <taxon>Haemophilus</taxon>
    </lineage>
</organism>
<dbReference type="Gene3D" id="2.160.10.10">
    <property type="entry name" value="Hexapeptide repeat proteins"/>
    <property type="match status" value="1"/>
</dbReference>
<dbReference type="CDD" id="cd04647">
    <property type="entry name" value="LbH_MAT_like"/>
    <property type="match status" value="1"/>
</dbReference>
<name>I6MCQ5_HAEIF</name>
<dbReference type="InterPro" id="IPR011004">
    <property type="entry name" value="Trimer_LpxA-like_sf"/>
</dbReference>
<dbReference type="PANTHER" id="PTHR23416:SF78">
    <property type="entry name" value="LIPOPOLYSACCHARIDE BIOSYNTHESIS O-ACETYL TRANSFERASE WBBJ-RELATED"/>
    <property type="match status" value="1"/>
</dbReference>
<gene>
    <name evidence="1" type="primary">ccsD</name>
</gene>
<dbReference type="SUPFAM" id="SSF51161">
    <property type="entry name" value="Trimeric LpxA-like enzymes"/>
    <property type="match status" value="1"/>
</dbReference>
<dbReference type="InterPro" id="IPR001451">
    <property type="entry name" value="Hexapep"/>
</dbReference>
<protein>
    <submittedName>
        <fullName evidence="1">CcsD</fullName>
    </submittedName>
</protein>
<dbReference type="PANTHER" id="PTHR23416">
    <property type="entry name" value="SIALIC ACID SYNTHASE-RELATED"/>
    <property type="match status" value="1"/>
</dbReference>
<dbReference type="AlphaFoldDB" id="I6MCQ5"/>
<dbReference type="EMBL" id="HM770876">
    <property type="protein sequence ID" value="AEK12212.1"/>
    <property type="molecule type" value="Genomic_DNA"/>
</dbReference>
<dbReference type="InterPro" id="IPR051159">
    <property type="entry name" value="Hexapeptide_acetyltransf"/>
</dbReference>
<sequence>MTCAESTSITIGNDCMFATNNQIRTDDAHAIYDANTGKRINFSKNIVIGNHVWVAYGATILGGSNIGDGSVIGAYSLLKKSVPNNCIAAGVPAKVIKENIIWECPLLLNAVDENSFLIANGY</sequence>
<reference evidence="1" key="1">
    <citation type="submission" date="2010-07" db="EMBL/GenBank/DDBJ databases">
        <title>Real-time PCR assays for detection of Haemophilus influenzae serotypes a-f and sequencing of serotype c, d, and e capsule biosynthesis regions.</title>
        <authorList>
            <person name="Dolan J.M."/>
            <person name="Hatcher C.P."/>
            <person name="Satterfield D."/>
            <person name="Mair R."/>
            <person name="Mayer L.W."/>
        </authorList>
    </citation>
    <scope>NUCLEOTIDE SEQUENCE</scope>
    <source>
        <strain evidence="1">M6542</strain>
    </source>
</reference>
<dbReference type="Pfam" id="PF00132">
    <property type="entry name" value="Hexapep"/>
    <property type="match status" value="1"/>
</dbReference>
<proteinExistence type="predicted"/>
<accession>I6MCQ5</accession>